<reference evidence="3" key="1">
    <citation type="submission" date="2021-06" db="EMBL/GenBank/DDBJ databases">
        <authorList>
            <person name="Kallberg Y."/>
            <person name="Tangrot J."/>
            <person name="Rosling A."/>
        </authorList>
    </citation>
    <scope>NUCLEOTIDE SEQUENCE</scope>
    <source>
        <strain evidence="3">AZ414A</strain>
    </source>
</reference>
<evidence type="ECO:0000259" key="2">
    <source>
        <dbReference type="PROSITE" id="PS50217"/>
    </source>
</evidence>
<gene>
    <name evidence="3" type="ORF">DEBURN_LOCUS5200</name>
</gene>
<dbReference type="SUPFAM" id="SSF57959">
    <property type="entry name" value="Leucine zipper domain"/>
    <property type="match status" value="1"/>
</dbReference>
<keyword evidence="4" id="KW-1185">Reference proteome</keyword>
<feature type="compositionally biased region" description="Low complexity" evidence="1">
    <location>
        <begin position="141"/>
        <end position="150"/>
    </location>
</feature>
<feature type="region of interest" description="Disordered" evidence="1">
    <location>
        <begin position="165"/>
        <end position="184"/>
    </location>
</feature>
<dbReference type="InterPro" id="IPR004827">
    <property type="entry name" value="bZIP"/>
</dbReference>
<evidence type="ECO:0000256" key="1">
    <source>
        <dbReference type="SAM" id="MobiDB-lite"/>
    </source>
</evidence>
<feature type="region of interest" description="Disordered" evidence="1">
    <location>
        <begin position="248"/>
        <end position="279"/>
    </location>
</feature>
<accession>A0A9N8ZYJ4</accession>
<feature type="compositionally biased region" description="Low complexity" evidence="1">
    <location>
        <begin position="85"/>
        <end position="97"/>
    </location>
</feature>
<feature type="region of interest" description="Disordered" evidence="1">
    <location>
        <begin position="1"/>
        <end position="97"/>
    </location>
</feature>
<dbReference type="GO" id="GO:0003700">
    <property type="term" value="F:DNA-binding transcription factor activity"/>
    <property type="evidence" value="ECO:0007669"/>
    <property type="project" value="InterPro"/>
</dbReference>
<dbReference type="OrthoDB" id="295274at2759"/>
<dbReference type="Pfam" id="PF00170">
    <property type="entry name" value="bZIP_1"/>
    <property type="match status" value="1"/>
</dbReference>
<sequence length="279" mass="30757">MPQEVQFTNPQEQPAFEDNKLISVTTNRNKIEKKQTKKDESSKSLKRTAPNDIVEQGDAKRKATQGSKKSVEKSVDGATLTESDSNSIEESSAALLSSTQQINTLQVTVESPPNQQLESLSSSTTSTMANSVSSPIAVDPSLSSSQSMTSPLHTNMGDFLNSSATATAQIQSQENNSSAAKECRRKKKLYVADLEEKVTRLEEENIRLHKEVEELNSKLGLCTIRTEDNVRLQKELEELKAKLELRLSQSDVKKESKTNFKGEPGKIDSAEPRLNSLKS</sequence>
<feature type="compositionally biased region" description="Polar residues" evidence="1">
    <location>
        <begin position="1"/>
        <end position="12"/>
    </location>
</feature>
<dbReference type="EMBL" id="CAJVPK010000446">
    <property type="protein sequence ID" value="CAG8511489.1"/>
    <property type="molecule type" value="Genomic_DNA"/>
</dbReference>
<proteinExistence type="predicted"/>
<dbReference type="InterPro" id="IPR046347">
    <property type="entry name" value="bZIP_sf"/>
</dbReference>
<dbReference type="PROSITE" id="PS50217">
    <property type="entry name" value="BZIP"/>
    <property type="match status" value="1"/>
</dbReference>
<organism evidence="3 4">
    <name type="scientific">Diversispora eburnea</name>
    <dbReference type="NCBI Taxonomy" id="1213867"/>
    <lineage>
        <taxon>Eukaryota</taxon>
        <taxon>Fungi</taxon>
        <taxon>Fungi incertae sedis</taxon>
        <taxon>Mucoromycota</taxon>
        <taxon>Glomeromycotina</taxon>
        <taxon>Glomeromycetes</taxon>
        <taxon>Diversisporales</taxon>
        <taxon>Diversisporaceae</taxon>
        <taxon>Diversispora</taxon>
    </lineage>
</organism>
<feature type="compositionally biased region" description="Basic and acidic residues" evidence="1">
    <location>
        <begin position="29"/>
        <end position="43"/>
    </location>
</feature>
<evidence type="ECO:0000313" key="4">
    <source>
        <dbReference type="Proteomes" id="UP000789706"/>
    </source>
</evidence>
<name>A0A9N8ZYJ4_9GLOM</name>
<protein>
    <submittedName>
        <fullName evidence="3">8194_t:CDS:1</fullName>
    </submittedName>
</protein>
<feature type="compositionally biased region" description="Polar residues" evidence="1">
    <location>
        <begin position="165"/>
        <end position="179"/>
    </location>
</feature>
<dbReference type="AlphaFoldDB" id="A0A9N8ZYJ4"/>
<feature type="domain" description="BZIP" evidence="2">
    <location>
        <begin position="173"/>
        <end position="219"/>
    </location>
</feature>
<feature type="compositionally biased region" description="Polar residues" evidence="1">
    <location>
        <begin position="109"/>
        <end position="118"/>
    </location>
</feature>
<comment type="caution">
    <text evidence="3">The sequence shown here is derived from an EMBL/GenBank/DDBJ whole genome shotgun (WGS) entry which is preliminary data.</text>
</comment>
<feature type="compositionally biased region" description="Basic and acidic residues" evidence="1">
    <location>
        <begin position="248"/>
        <end position="271"/>
    </location>
</feature>
<feature type="region of interest" description="Disordered" evidence="1">
    <location>
        <begin position="109"/>
        <end position="160"/>
    </location>
</feature>
<feature type="compositionally biased region" description="Low complexity" evidence="1">
    <location>
        <begin position="119"/>
        <end position="134"/>
    </location>
</feature>
<dbReference type="Proteomes" id="UP000789706">
    <property type="component" value="Unassembled WGS sequence"/>
</dbReference>
<dbReference type="Gene3D" id="1.20.5.170">
    <property type="match status" value="1"/>
</dbReference>
<evidence type="ECO:0000313" key="3">
    <source>
        <dbReference type="EMBL" id="CAG8511489.1"/>
    </source>
</evidence>